<feature type="binding site" evidence="9">
    <location>
        <position position="31"/>
    </location>
    <ligand>
        <name>Zn(2+)</name>
        <dbReference type="ChEBI" id="CHEBI:29105"/>
        <label>1</label>
    </ligand>
</feature>
<gene>
    <name evidence="12" type="ORF">THAPSDRAFT_37100</name>
</gene>
<evidence type="ECO:0000256" key="3">
    <source>
        <dbReference type="ARBA" id="ARBA00022723"/>
    </source>
</evidence>
<dbReference type="PROSITE" id="PS51133">
    <property type="entry name" value="ZF_TFIIS_2"/>
    <property type="match status" value="1"/>
</dbReference>
<dbReference type="GeneID" id="7452978"/>
<dbReference type="Gene3D" id="2.20.25.10">
    <property type="match status" value="1"/>
</dbReference>
<dbReference type="FunCoup" id="B8CB14">
    <property type="interactions" value="273"/>
</dbReference>
<dbReference type="Pfam" id="PF01096">
    <property type="entry name" value="Zn_ribbon_TFIIS"/>
    <property type="match status" value="1"/>
</dbReference>
<dbReference type="PIRSF" id="PIRSF005586">
    <property type="entry name" value="RNApol_RpoM"/>
    <property type="match status" value="1"/>
</dbReference>
<dbReference type="KEGG" id="tps:THAPSDRAFT_37100"/>
<keyword evidence="2 8" id="KW-0240">DNA-directed RNA polymerase</keyword>
<dbReference type="GO" id="GO:0006386">
    <property type="term" value="P:termination of RNA polymerase III transcription"/>
    <property type="evidence" value="ECO:0000318"/>
    <property type="project" value="GO_Central"/>
</dbReference>
<dbReference type="PaxDb" id="35128-Thaps37100"/>
<dbReference type="Proteomes" id="UP000001449">
    <property type="component" value="Chromosome 13"/>
</dbReference>
<dbReference type="SUPFAM" id="SSF57783">
    <property type="entry name" value="Zinc beta-ribbon"/>
    <property type="match status" value="1"/>
</dbReference>
<dbReference type="PROSITE" id="PS00466">
    <property type="entry name" value="ZF_TFIIS_1"/>
    <property type="match status" value="1"/>
</dbReference>
<dbReference type="SMART" id="SM00440">
    <property type="entry name" value="ZnF_C2C2"/>
    <property type="match status" value="1"/>
</dbReference>
<dbReference type="FunFam" id="2.20.25.10:FF:000005">
    <property type="entry name" value="DNA-directed RNA polymerase subunit"/>
    <property type="match status" value="1"/>
</dbReference>
<keyword evidence="4 10" id="KW-0863">Zinc-finger</keyword>
<feature type="domain" description="TFIIS-type" evidence="11">
    <location>
        <begin position="71"/>
        <end position="111"/>
    </location>
</feature>
<dbReference type="HOGENOM" id="CLU_093932_3_0_1"/>
<dbReference type="STRING" id="35128.B8CB14"/>
<dbReference type="GO" id="GO:0008270">
    <property type="term" value="F:zinc ion binding"/>
    <property type="evidence" value="ECO:0007669"/>
    <property type="project" value="UniProtKB-KW"/>
</dbReference>
<sequence>MWFCPLDGTLLQVITATSSASTSPSTNIFACTTCPYSQPITTPQIQKSFPIRKKVDDILGGEKAWENVDRTAAVCPGCSFGEAYFMQMQIRSADEPMSVFYKCVKCSHQWNDK</sequence>
<feature type="binding site" evidence="9">
    <location>
        <position position="75"/>
    </location>
    <ligand>
        <name>Zn(2+)</name>
        <dbReference type="ChEBI" id="CHEBI:29105"/>
        <label>2</label>
    </ligand>
</feature>
<evidence type="ECO:0000256" key="7">
    <source>
        <dbReference type="ARBA" id="ARBA00023242"/>
    </source>
</evidence>
<feature type="binding site" evidence="9">
    <location>
        <position position="78"/>
    </location>
    <ligand>
        <name>Zn(2+)</name>
        <dbReference type="ChEBI" id="CHEBI:29105"/>
        <label>2</label>
    </ligand>
</feature>
<evidence type="ECO:0000256" key="2">
    <source>
        <dbReference type="ARBA" id="ARBA00022478"/>
    </source>
</evidence>
<reference evidence="12 13" key="2">
    <citation type="journal article" date="2008" name="Nature">
        <title>The Phaeodactylum genome reveals the evolutionary history of diatom genomes.</title>
        <authorList>
            <person name="Bowler C."/>
            <person name="Allen A.E."/>
            <person name="Badger J.H."/>
            <person name="Grimwood J."/>
            <person name="Jabbari K."/>
            <person name="Kuo A."/>
            <person name="Maheswari U."/>
            <person name="Martens C."/>
            <person name="Maumus F."/>
            <person name="Otillar R.P."/>
            <person name="Rayko E."/>
            <person name="Salamov A."/>
            <person name="Vandepoele K."/>
            <person name="Beszteri B."/>
            <person name="Gruber A."/>
            <person name="Heijde M."/>
            <person name="Katinka M."/>
            <person name="Mock T."/>
            <person name="Valentin K."/>
            <person name="Verret F."/>
            <person name="Berges J.A."/>
            <person name="Brownlee C."/>
            <person name="Cadoret J.P."/>
            <person name="Chiovitti A."/>
            <person name="Choi C.J."/>
            <person name="Coesel S."/>
            <person name="De Martino A."/>
            <person name="Detter J.C."/>
            <person name="Durkin C."/>
            <person name="Falciatore A."/>
            <person name="Fournet J."/>
            <person name="Haruta M."/>
            <person name="Huysman M.J."/>
            <person name="Jenkins B.D."/>
            <person name="Jiroutova K."/>
            <person name="Jorgensen R.E."/>
            <person name="Joubert Y."/>
            <person name="Kaplan A."/>
            <person name="Kroger N."/>
            <person name="Kroth P.G."/>
            <person name="La Roche J."/>
            <person name="Lindquist E."/>
            <person name="Lommer M."/>
            <person name="Martin-Jezequel V."/>
            <person name="Lopez P.J."/>
            <person name="Lucas S."/>
            <person name="Mangogna M."/>
            <person name="McGinnis K."/>
            <person name="Medlin L.K."/>
            <person name="Montsant A."/>
            <person name="Oudot-Le Secq M.P."/>
            <person name="Napoli C."/>
            <person name="Obornik M."/>
            <person name="Parker M.S."/>
            <person name="Petit J.L."/>
            <person name="Porcel B.M."/>
            <person name="Poulsen N."/>
            <person name="Robison M."/>
            <person name="Rychlewski L."/>
            <person name="Rynearson T.A."/>
            <person name="Schmutz J."/>
            <person name="Shapiro H."/>
            <person name="Siaut M."/>
            <person name="Stanley M."/>
            <person name="Sussman M.R."/>
            <person name="Taylor A.R."/>
            <person name="Vardi A."/>
            <person name="von Dassow P."/>
            <person name="Vyverman W."/>
            <person name="Willis A."/>
            <person name="Wyrwicz L.S."/>
            <person name="Rokhsar D.S."/>
            <person name="Weissenbach J."/>
            <person name="Armbrust E.V."/>
            <person name="Green B.R."/>
            <person name="Van de Peer Y."/>
            <person name="Grigoriev I.V."/>
        </authorList>
    </citation>
    <scope>NUCLEOTIDE SEQUENCE [LARGE SCALE GENOMIC DNA]</scope>
    <source>
        <strain evidence="12 13">CCMP1335</strain>
    </source>
</reference>
<dbReference type="GO" id="GO:0003899">
    <property type="term" value="F:DNA-directed RNA polymerase activity"/>
    <property type="evidence" value="ECO:0007669"/>
    <property type="project" value="InterPro"/>
</dbReference>
<dbReference type="RefSeq" id="XP_002293502.1">
    <property type="nucleotide sequence ID" value="XM_002293466.1"/>
</dbReference>
<proteinExistence type="inferred from homology"/>
<evidence type="ECO:0000313" key="12">
    <source>
        <dbReference type="EMBL" id="EED89238.1"/>
    </source>
</evidence>
<dbReference type="GO" id="GO:0003676">
    <property type="term" value="F:nucleic acid binding"/>
    <property type="evidence" value="ECO:0007669"/>
    <property type="project" value="InterPro"/>
</dbReference>
<dbReference type="eggNOG" id="KOG2906">
    <property type="taxonomic scope" value="Eukaryota"/>
</dbReference>
<keyword evidence="13" id="KW-1185">Reference proteome</keyword>
<keyword evidence="7 8" id="KW-0539">Nucleus</keyword>
<dbReference type="CDD" id="cd10509">
    <property type="entry name" value="Zn-ribbon_RPC11"/>
    <property type="match status" value="1"/>
</dbReference>
<dbReference type="InterPro" id="IPR001222">
    <property type="entry name" value="Znf_TFIIS"/>
</dbReference>
<keyword evidence="6 8" id="KW-0804">Transcription</keyword>
<reference evidence="12 13" key="1">
    <citation type="journal article" date="2004" name="Science">
        <title>The genome of the diatom Thalassiosira pseudonana: ecology, evolution, and metabolism.</title>
        <authorList>
            <person name="Armbrust E.V."/>
            <person name="Berges J.A."/>
            <person name="Bowler C."/>
            <person name="Green B.R."/>
            <person name="Martinez D."/>
            <person name="Putnam N.H."/>
            <person name="Zhou S."/>
            <person name="Allen A.E."/>
            <person name="Apt K.E."/>
            <person name="Bechner M."/>
            <person name="Brzezinski M.A."/>
            <person name="Chaal B.K."/>
            <person name="Chiovitti A."/>
            <person name="Davis A.K."/>
            <person name="Demarest M.S."/>
            <person name="Detter J.C."/>
            <person name="Glavina T."/>
            <person name="Goodstein D."/>
            <person name="Hadi M.Z."/>
            <person name="Hellsten U."/>
            <person name="Hildebrand M."/>
            <person name="Jenkins B.D."/>
            <person name="Jurka J."/>
            <person name="Kapitonov V.V."/>
            <person name="Kroger N."/>
            <person name="Lau W.W."/>
            <person name="Lane T.W."/>
            <person name="Larimer F.W."/>
            <person name="Lippmeier J.C."/>
            <person name="Lucas S."/>
            <person name="Medina M."/>
            <person name="Montsant A."/>
            <person name="Obornik M."/>
            <person name="Parker M.S."/>
            <person name="Palenik B."/>
            <person name="Pazour G.J."/>
            <person name="Richardson P.M."/>
            <person name="Rynearson T.A."/>
            <person name="Saito M.A."/>
            <person name="Schwartz D.C."/>
            <person name="Thamatrakoln K."/>
            <person name="Valentin K."/>
            <person name="Vardi A."/>
            <person name="Wilkerson F.P."/>
            <person name="Rokhsar D.S."/>
        </authorList>
    </citation>
    <scope>NUCLEOTIDE SEQUENCE [LARGE SCALE GENOMIC DNA]</scope>
    <source>
        <strain evidence="12 13">CCMP1335</strain>
    </source>
</reference>
<evidence type="ECO:0000256" key="10">
    <source>
        <dbReference type="PROSITE-ProRule" id="PRU00472"/>
    </source>
</evidence>
<feature type="binding site" evidence="9">
    <location>
        <position position="106"/>
    </location>
    <ligand>
        <name>Zn(2+)</name>
        <dbReference type="ChEBI" id="CHEBI:29105"/>
        <label>2</label>
    </ligand>
</feature>
<evidence type="ECO:0000259" key="11">
    <source>
        <dbReference type="PROSITE" id="PS51133"/>
    </source>
</evidence>
<dbReference type="InterPro" id="IPR012164">
    <property type="entry name" value="Rpa12/Rpb9/Rpc10/TFS"/>
</dbReference>
<dbReference type="OMA" id="MEFCDEC"/>
<dbReference type="PANTHER" id="PTHR11239">
    <property type="entry name" value="DNA-DIRECTED RNA POLYMERASE"/>
    <property type="match status" value="1"/>
</dbReference>
<feature type="binding site" evidence="9">
    <location>
        <position position="34"/>
    </location>
    <ligand>
        <name>Zn(2+)</name>
        <dbReference type="ChEBI" id="CHEBI:29105"/>
        <label>1</label>
    </ligand>
</feature>
<evidence type="ECO:0000256" key="1">
    <source>
        <dbReference type="ARBA" id="ARBA00004123"/>
    </source>
</evidence>
<evidence type="ECO:0000256" key="9">
    <source>
        <dbReference type="PIRSR" id="PIRSR005586-1"/>
    </source>
</evidence>
<keyword evidence="3 9" id="KW-0479">Metal-binding</keyword>
<evidence type="ECO:0000313" key="13">
    <source>
        <dbReference type="Proteomes" id="UP000001449"/>
    </source>
</evidence>
<evidence type="ECO:0000256" key="6">
    <source>
        <dbReference type="ARBA" id="ARBA00023163"/>
    </source>
</evidence>
<dbReference type="EMBL" id="CM000648">
    <property type="protein sequence ID" value="EED89238.1"/>
    <property type="molecule type" value="Genomic_DNA"/>
</dbReference>
<comment type="function">
    <text evidence="8">DNA-dependent RNA polymerase catalyzes the transcription of DNA into RNA using the four ribonucleoside triphosphates as substrates.</text>
</comment>
<dbReference type="InParanoid" id="B8CB14"/>
<protein>
    <recommendedName>
        <fullName evidence="8">DNA-directed RNA polymerase subunit</fullName>
    </recommendedName>
</protein>
<evidence type="ECO:0000256" key="5">
    <source>
        <dbReference type="ARBA" id="ARBA00022833"/>
    </source>
</evidence>
<keyword evidence="5 9" id="KW-0862">Zinc</keyword>
<name>B8CB14_THAPS</name>
<dbReference type="AlphaFoldDB" id="B8CB14"/>
<dbReference type="GO" id="GO:0005666">
    <property type="term" value="C:RNA polymerase III complex"/>
    <property type="evidence" value="ECO:0000318"/>
    <property type="project" value="GO_Central"/>
</dbReference>
<evidence type="ECO:0000256" key="4">
    <source>
        <dbReference type="ARBA" id="ARBA00022771"/>
    </source>
</evidence>
<evidence type="ECO:0000256" key="8">
    <source>
        <dbReference type="PIRNR" id="PIRNR005586"/>
    </source>
</evidence>
<dbReference type="InterPro" id="IPR034014">
    <property type="entry name" value="Zn_ribbon_RPC11_C"/>
</dbReference>
<dbReference type="PANTHER" id="PTHR11239:SF12">
    <property type="entry name" value="DNA-DIRECTED RNA POLYMERASE III SUBUNIT RPC10"/>
    <property type="match status" value="1"/>
</dbReference>
<accession>B8CB14</accession>
<comment type="subcellular location">
    <subcellularLocation>
        <location evidence="1 8">Nucleus</location>
    </subcellularLocation>
</comment>
<feature type="binding site" evidence="9">
    <location>
        <position position="103"/>
    </location>
    <ligand>
        <name>Zn(2+)</name>
        <dbReference type="ChEBI" id="CHEBI:29105"/>
        <label>2</label>
    </ligand>
</feature>
<comment type="similarity">
    <text evidence="8">Belongs to the archaeal rpoM/eukaryotic RPA12/RPB9/RPC11 RNA polymerase family.</text>
</comment>
<organism evidence="12 13">
    <name type="scientific">Thalassiosira pseudonana</name>
    <name type="common">Marine diatom</name>
    <name type="synonym">Cyclotella nana</name>
    <dbReference type="NCBI Taxonomy" id="35128"/>
    <lineage>
        <taxon>Eukaryota</taxon>
        <taxon>Sar</taxon>
        <taxon>Stramenopiles</taxon>
        <taxon>Ochrophyta</taxon>
        <taxon>Bacillariophyta</taxon>
        <taxon>Coscinodiscophyceae</taxon>
        <taxon>Thalassiosirophycidae</taxon>
        <taxon>Thalassiosirales</taxon>
        <taxon>Thalassiosiraceae</taxon>
        <taxon>Thalassiosira</taxon>
    </lineage>
</organism>